<keyword evidence="6" id="KW-0694">RNA-binding</keyword>
<dbReference type="Proteomes" id="UP001576776">
    <property type="component" value="Unassembled WGS sequence"/>
</dbReference>
<gene>
    <name evidence="8" type="ORF">ACE1B6_14425</name>
</gene>
<evidence type="ECO:0000256" key="6">
    <source>
        <dbReference type="ARBA" id="ARBA00022884"/>
    </source>
</evidence>
<comment type="similarity">
    <text evidence="1">Belongs to the HicA mRNA interferase family.</text>
</comment>
<evidence type="ECO:0000313" key="8">
    <source>
        <dbReference type="EMBL" id="MFB2936443.1"/>
    </source>
</evidence>
<keyword evidence="7" id="KW-0346">Stress response</keyword>
<evidence type="ECO:0000256" key="1">
    <source>
        <dbReference type="ARBA" id="ARBA00006620"/>
    </source>
</evidence>
<accession>A0ABV4YD58</accession>
<comment type="caution">
    <text evidence="8">The sequence shown here is derived from an EMBL/GenBank/DDBJ whole genome shotgun (WGS) entry which is preliminary data.</text>
</comment>
<dbReference type="EMBL" id="JBHFNS010000058">
    <property type="protein sequence ID" value="MFB2936443.1"/>
    <property type="molecule type" value="Genomic_DNA"/>
</dbReference>
<keyword evidence="5" id="KW-0378">Hydrolase</keyword>
<dbReference type="Gene3D" id="3.30.920.30">
    <property type="entry name" value="Hypothetical protein"/>
    <property type="match status" value="1"/>
</dbReference>
<evidence type="ECO:0000256" key="3">
    <source>
        <dbReference type="ARBA" id="ARBA00022722"/>
    </source>
</evidence>
<dbReference type="Pfam" id="PF07927">
    <property type="entry name" value="HicA_toxin"/>
    <property type="match status" value="1"/>
</dbReference>
<dbReference type="SUPFAM" id="SSF54786">
    <property type="entry name" value="YcfA/nrd intein domain"/>
    <property type="match status" value="1"/>
</dbReference>
<evidence type="ECO:0000256" key="2">
    <source>
        <dbReference type="ARBA" id="ARBA00022649"/>
    </source>
</evidence>
<sequence length="87" mass="10122">MVDKKRKILEKVLAGTKNIRFNEMVTLIEAFGFSLARINGSHHIFTHPEVREIVNIQNKKGEVTSYQVRQFLSLIEEYNLSIEEDES</sequence>
<organism evidence="8 9">
    <name type="scientific">Floridaenema fluviatile BLCC-F154</name>
    <dbReference type="NCBI Taxonomy" id="3153640"/>
    <lineage>
        <taxon>Bacteria</taxon>
        <taxon>Bacillati</taxon>
        <taxon>Cyanobacteriota</taxon>
        <taxon>Cyanophyceae</taxon>
        <taxon>Oscillatoriophycideae</taxon>
        <taxon>Aerosakkonematales</taxon>
        <taxon>Aerosakkonemataceae</taxon>
        <taxon>Floridanema</taxon>
        <taxon>Floridanema fluviatile</taxon>
    </lineage>
</organism>
<dbReference type="RefSeq" id="WP_413257939.1">
    <property type="nucleotide sequence ID" value="NZ_JBHFNS010000058.1"/>
</dbReference>
<evidence type="ECO:0000256" key="4">
    <source>
        <dbReference type="ARBA" id="ARBA00022759"/>
    </source>
</evidence>
<name>A0ABV4YD58_9CYAN</name>
<keyword evidence="9" id="KW-1185">Reference proteome</keyword>
<keyword evidence="2" id="KW-1277">Toxin-antitoxin system</keyword>
<evidence type="ECO:0000313" key="9">
    <source>
        <dbReference type="Proteomes" id="UP001576776"/>
    </source>
</evidence>
<evidence type="ECO:0000256" key="5">
    <source>
        <dbReference type="ARBA" id="ARBA00022801"/>
    </source>
</evidence>
<dbReference type="InterPro" id="IPR012933">
    <property type="entry name" value="HicA_mRNA_interferase"/>
</dbReference>
<proteinExistence type="inferred from homology"/>
<reference evidence="8 9" key="1">
    <citation type="submission" date="2024-09" db="EMBL/GenBank/DDBJ databases">
        <title>Floridaenema gen nov. (Aerosakkonemataceae, Aerosakkonematales ord. nov., Cyanobacteria) from benthic tropical and subtropical fresh waters, with the description of four new species.</title>
        <authorList>
            <person name="Moretto J.A."/>
            <person name="Berthold D.E."/>
            <person name="Lefler F.W."/>
            <person name="Huang I.-S."/>
            <person name="Laughinghouse H. IV."/>
        </authorList>
    </citation>
    <scope>NUCLEOTIDE SEQUENCE [LARGE SCALE GENOMIC DNA]</scope>
    <source>
        <strain evidence="8 9">BLCC-F154</strain>
    </source>
</reference>
<evidence type="ECO:0000256" key="7">
    <source>
        <dbReference type="ARBA" id="ARBA00023016"/>
    </source>
</evidence>
<dbReference type="InterPro" id="IPR038570">
    <property type="entry name" value="HicA_sf"/>
</dbReference>
<keyword evidence="4" id="KW-0255">Endonuclease</keyword>
<keyword evidence="3" id="KW-0540">Nuclease</keyword>
<protein>
    <submittedName>
        <fullName evidence="8">Type II toxin-antitoxin system HicA family toxin</fullName>
    </submittedName>
</protein>